<dbReference type="Gene3D" id="1.10.287.1040">
    <property type="entry name" value="Exonuclease VII, small subunit"/>
    <property type="match status" value="1"/>
</dbReference>
<dbReference type="EMBL" id="AAVL02000033">
    <property type="protein sequence ID" value="EDM51449.1"/>
    <property type="molecule type" value="Genomic_DNA"/>
</dbReference>
<organism evidence="8 9">
    <name type="scientific">Eubacterium ventriosum ATCC 27560</name>
    <dbReference type="NCBI Taxonomy" id="411463"/>
    <lineage>
        <taxon>Bacteria</taxon>
        <taxon>Bacillati</taxon>
        <taxon>Bacillota</taxon>
        <taxon>Clostridia</taxon>
        <taxon>Eubacteriales</taxon>
        <taxon>Eubacteriaceae</taxon>
        <taxon>Eubacterium</taxon>
    </lineage>
</organism>
<sequence length="89" mass="10307">MENNTENNVTGIIEENNTENNMNNTENVGIEDNFEQLEDIISKMQSDRITLEQSFELYNKGLSLVQDCNNQIEKIEKQIKIIEEGNINE</sequence>
<evidence type="ECO:0000256" key="7">
    <source>
        <dbReference type="SAM" id="MobiDB-lite"/>
    </source>
</evidence>
<comment type="subunit">
    <text evidence="6">Heterooligomer composed of large and small subunits.</text>
</comment>
<comment type="catalytic activity">
    <reaction evidence="6">
        <text>Exonucleolytic cleavage in either 5'- to 3'- or 3'- to 5'-direction to yield nucleoside 5'-phosphates.</text>
        <dbReference type="EC" id="3.1.11.6"/>
    </reaction>
</comment>
<name>A5Z6M4_9FIRM</name>
<evidence type="ECO:0000256" key="6">
    <source>
        <dbReference type="HAMAP-Rule" id="MF_00337"/>
    </source>
</evidence>
<comment type="subcellular location">
    <subcellularLocation>
        <location evidence="6">Cytoplasm</location>
    </subcellularLocation>
</comment>
<dbReference type="AlphaFoldDB" id="A5Z6M4"/>
<evidence type="ECO:0000256" key="4">
    <source>
        <dbReference type="ARBA" id="ARBA00022801"/>
    </source>
</evidence>
<keyword evidence="2 6" id="KW-0963">Cytoplasm</keyword>
<dbReference type="SUPFAM" id="SSF116842">
    <property type="entry name" value="XseB-like"/>
    <property type="match status" value="1"/>
</dbReference>
<evidence type="ECO:0000256" key="1">
    <source>
        <dbReference type="ARBA" id="ARBA00009998"/>
    </source>
</evidence>
<keyword evidence="3 6" id="KW-0540">Nuclease</keyword>
<dbReference type="HOGENOM" id="CLU_145918_2_3_9"/>
<dbReference type="InterPro" id="IPR037004">
    <property type="entry name" value="Exonuc_VII_ssu_sf"/>
</dbReference>
<evidence type="ECO:0000256" key="3">
    <source>
        <dbReference type="ARBA" id="ARBA00022722"/>
    </source>
</evidence>
<dbReference type="GO" id="GO:0008855">
    <property type="term" value="F:exodeoxyribonuclease VII activity"/>
    <property type="evidence" value="ECO:0007669"/>
    <property type="project" value="UniProtKB-UniRule"/>
</dbReference>
<dbReference type="InterPro" id="IPR003761">
    <property type="entry name" value="Exonuc_VII_S"/>
</dbReference>
<dbReference type="NCBIfam" id="TIGR01280">
    <property type="entry name" value="xseB"/>
    <property type="match status" value="1"/>
</dbReference>
<evidence type="ECO:0000256" key="5">
    <source>
        <dbReference type="ARBA" id="ARBA00022839"/>
    </source>
</evidence>
<keyword evidence="5 6" id="KW-0269">Exonuclease</keyword>
<reference evidence="8 9" key="1">
    <citation type="submission" date="2007-03" db="EMBL/GenBank/DDBJ databases">
        <authorList>
            <person name="Fulton L."/>
            <person name="Clifton S."/>
            <person name="Fulton B."/>
            <person name="Xu J."/>
            <person name="Minx P."/>
            <person name="Pepin K.H."/>
            <person name="Johnson M."/>
            <person name="Thiruvilangam P."/>
            <person name="Bhonagiri V."/>
            <person name="Nash W.E."/>
            <person name="Mardis E.R."/>
            <person name="Wilson R.K."/>
        </authorList>
    </citation>
    <scope>NUCLEOTIDE SEQUENCE [LARGE SCALE GENOMIC DNA]</scope>
    <source>
        <strain evidence="8 9">ATCC 27560</strain>
    </source>
</reference>
<evidence type="ECO:0000313" key="8">
    <source>
        <dbReference type="EMBL" id="EDM51449.1"/>
    </source>
</evidence>
<gene>
    <name evidence="6 8" type="primary">xseB</name>
    <name evidence="8" type="ORF">EUBVEN_01357</name>
</gene>
<dbReference type="STRING" id="411463.EUBVEN_01357"/>
<comment type="function">
    <text evidence="6">Bidirectionally degrades single-stranded DNA into large acid-insoluble oligonucleotides, which are then degraded further into small acid-soluble oligonucleotides.</text>
</comment>
<dbReference type="GO" id="GO:0006308">
    <property type="term" value="P:DNA catabolic process"/>
    <property type="evidence" value="ECO:0007669"/>
    <property type="project" value="UniProtKB-UniRule"/>
</dbReference>
<dbReference type="PANTHER" id="PTHR34137:SF1">
    <property type="entry name" value="EXODEOXYRIBONUCLEASE 7 SMALL SUBUNIT"/>
    <property type="match status" value="1"/>
</dbReference>
<dbReference type="Pfam" id="PF02609">
    <property type="entry name" value="Exonuc_VII_S"/>
    <property type="match status" value="1"/>
</dbReference>
<dbReference type="GO" id="GO:0005829">
    <property type="term" value="C:cytosol"/>
    <property type="evidence" value="ECO:0007669"/>
    <property type="project" value="TreeGrafter"/>
</dbReference>
<comment type="caution">
    <text evidence="8">The sequence shown here is derived from an EMBL/GenBank/DDBJ whole genome shotgun (WGS) entry which is preliminary data.</text>
</comment>
<protein>
    <recommendedName>
        <fullName evidence="6">Exodeoxyribonuclease 7 small subunit</fullName>
        <ecNumber evidence="6">3.1.11.6</ecNumber>
    </recommendedName>
    <alternativeName>
        <fullName evidence="6">Exodeoxyribonuclease VII small subunit</fullName>
        <shortName evidence="6">Exonuclease VII small subunit</shortName>
    </alternativeName>
</protein>
<comment type="similarity">
    <text evidence="1 6">Belongs to the XseB family.</text>
</comment>
<feature type="region of interest" description="Disordered" evidence="7">
    <location>
        <begin position="1"/>
        <end position="26"/>
    </location>
</feature>
<reference evidence="8 9" key="2">
    <citation type="submission" date="2007-04" db="EMBL/GenBank/DDBJ databases">
        <title>Draft genome sequence of Eubacterium ventriosum (ATCC 27560).</title>
        <authorList>
            <person name="Sudarsanam P."/>
            <person name="Ley R."/>
            <person name="Guruge J."/>
            <person name="Turnbaugh P.J."/>
            <person name="Mahowald M."/>
            <person name="Liep D."/>
            <person name="Gordon J."/>
        </authorList>
    </citation>
    <scope>NUCLEOTIDE SEQUENCE [LARGE SCALE GENOMIC DNA]</scope>
    <source>
        <strain evidence="8 9">ATCC 27560</strain>
    </source>
</reference>
<dbReference type="GO" id="GO:0009318">
    <property type="term" value="C:exodeoxyribonuclease VII complex"/>
    <property type="evidence" value="ECO:0007669"/>
    <property type="project" value="UniProtKB-UniRule"/>
</dbReference>
<evidence type="ECO:0000256" key="2">
    <source>
        <dbReference type="ARBA" id="ARBA00022490"/>
    </source>
</evidence>
<dbReference type="RefSeq" id="WP_005362889.1">
    <property type="nucleotide sequence ID" value="NZ_DS264284.1"/>
</dbReference>
<proteinExistence type="inferred from homology"/>
<dbReference type="PANTHER" id="PTHR34137">
    <property type="entry name" value="EXODEOXYRIBONUCLEASE 7 SMALL SUBUNIT"/>
    <property type="match status" value="1"/>
</dbReference>
<accession>A5Z6M4</accession>
<evidence type="ECO:0000313" key="9">
    <source>
        <dbReference type="Proteomes" id="UP000006000"/>
    </source>
</evidence>
<dbReference type="Proteomes" id="UP000006000">
    <property type="component" value="Unassembled WGS sequence"/>
</dbReference>
<dbReference type="EC" id="3.1.11.6" evidence="6"/>
<dbReference type="HAMAP" id="MF_00337">
    <property type="entry name" value="Exonuc_7_S"/>
    <property type="match status" value="1"/>
</dbReference>
<keyword evidence="4 6" id="KW-0378">Hydrolase</keyword>